<dbReference type="InterPro" id="IPR001638">
    <property type="entry name" value="Solute-binding_3/MltF_N"/>
</dbReference>
<dbReference type="GO" id="GO:0006865">
    <property type="term" value="P:amino acid transport"/>
    <property type="evidence" value="ECO:0007669"/>
    <property type="project" value="TreeGrafter"/>
</dbReference>
<dbReference type="CDD" id="cd13688">
    <property type="entry name" value="PBP2_GltI_DEBP"/>
    <property type="match status" value="1"/>
</dbReference>
<proteinExistence type="inferred from homology"/>
<keyword evidence="2" id="KW-0813">Transport</keyword>
<comment type="similarity">
    <text evidence="1">Belongs to the bacterial solute-binding protein 3 family.</text>
</comment>
<dbReference type="OrthoDB" id="7240770at2"/>
<gene>
    <name evidence="6" type="primary">gltI_2</name>
    <name evidence="6" type="ORF">PNO31109_02371</name>
</gene>
<dbReference type="AlphaFoldDB" id="A0A5E4V3S3"/>
<dbReference type="RefSeq" id="WP_150555728.1">
    <property type="nucleotide sequence ID" value="NZ_CABPSC010000008.1"/>
</dbReference>
<evidence type="ECO:0000259" key="5">
    <source>
        <dbReference type="SMART" id="SM00062"/>
    </source>
</evidence>
<dbReference type="Proteomes" id="UP000367825">
    <property type="component" value="Unassembled WGS sequence"/>
</dbReference>
<dbReference type="PANTHER" id="PTHR30085:SF2">
    <property type="entry name" value="GLUTAMATE_ASPARTATE IMPORT SOLUTE-BINDING PROTEIN"/>
    <property type="match status" value="1"/>
</dbReference>
<feature type="domain" description="Solute-binding protein family 3/N-terminal" evidence="5">
    <location>
        <begin position="112"/>
        <end position="344"/>
    </location>
</feature>
<accession>A0A5E4V3S3</accession>
<keyword evidence="7" id="KW-1185">Reference proteome</keyword>
<dbReference type="Pfam" id="PF00497">
    <property type="entry name" value="SBP_bac_3"/>
    <property type="match status" value="1"/>
</dbReference>
<dbReference type="InterPro" id="IPR051455">
    <property type="entry name" value="Bact_solute-bind_prot3"/>
</dbReference>
<evidence type="ECO:0000256" key="3">
    <source>
        <dbReference type="ARBA" id="ARBA00022729"/>
    </source>
</evidence>
<evidence type="ECO:0000313" key="7">
    <source>
        <dbReference type="Proteomes" id="UP000367825"/>
    </source>
</evidence>
<name>A0A5E4V3S3_9BURK</name>
<evidence type="ECO:0000256" key="2">
    <source>
        <dbReference type="ARBA" id="ARBA00022448"/>
    </source>
</evidence>
<dbReference type="EMBL" id="CABPSC010000008">
    <property type="protein sequence ID" value="VVE06009.1"/>
    <property type="molecule type" value="Genomic_DNA"/>
</dbReference>
<organism evidence="6 7">
    <name type="scientific">Pandoraea nosoerga</name>
    <dbReference type="NCBI Taxonomy" id="2508296"/>
    <lineage>
        <taxon>Bacteria</taxon>
        <taxon>Pseudomonadati</taxon>
        <taxon>Pseudomonadota</taxon>
        <taxon>Betaproteobacteria</taxon>
        <taxon>Burkholderiales</taxon>
        <taxon>Burkholderiaceae</taxon>
        <taxon>Pandoraea</taxon>
    </lineage>
</organism>
<dbReference type="PANTHER" id="PTHR30085">
    <property type="entry name" value="AMINO ACID ABC TRANSPORTER PERMEASE"/>
    <property type="match status" value="1"/>
</dbReference>
<reference evidence="6 7" key="1">
    <citation type="submission" date="2019-08" db="EMBL/GenBank/DDBJ databases">
        <authorList>
            <person name="Peeters C."/>
        </authorList>
    </citation>
    <scope>NUCLEOTIDE SEQUENCE [LARGE SCALE GENOMIC DNA]</scope>
    <source>
        <strain evidence="6 7">LMG 31109</strain>
    </source>
</reference>
<dbReference type="SUPFAM" id="SSF53850">
    <property type="entry name" value="Periplasmic binding protein-like II"/>
    <property type="match status" value="1"/>
</dbReference>
<keyword evidence="3" id="KW-0732">Signal</keyword>
<evidence type="ECO:0000256" key="4">
    <source>
        <dbReference type="SAM" id="MobiDB-lite"/>
    </source>
</evidence>
<dbReference type="Gene3D" id="3.40.190.10">
    <property type="entry name" value="Periplasmic binding protein-like II"/>
    <property type="match status" value="2"/>
</dbReference>
<dbReference type="GO" id="GO:0005576">
    <property type="term" value="C:extracellular region"/>
    <property type="evidence" value="ECO:0007669"/>
    <property type="project" value="TreeGrafter"/>
</dbReference>
<sequence>MPAYALAFLLALPFALPSFPSRHGGRAAARNFQRCAGVQAAVAALTVLAATLTFVFPAGARAGESTVPGISATAGLDGVLPPQDGIVLPQNPVSGATAALPPTMARIRERGRIVLGYRQSAPPFSYVDTHDRPIGLAWSLCQRVAAALRRELAMPSLTITPVRVIEQMRAPLVKADAIDIDCAPSTVTAARSRQVAFSLPYYASSVRLMVRRGSGIASLDDMRGLRLVVVQGTTAERLVRARQARVGFQLLMARDYDDAFRMLRAYRAQAFALDEVLLEGQRVTAKTPERFEVVGPALSDQPESYALVLPRDDPAFKARVDAALAHVFDSGEMARLQHEWFQSPLPPYGHNLQLAPTPEVVALWAAGARLDAASGAETPGAAEHDASLPTGAPHAAGS</sequence>
<evidence type="ECO:0000256" key="1">
    <source>
        <dbReference type="ARBA" id="ARBA00010333"/>
    </source>
</evidence>
<dbReference type="SMART" id="SM00062">
    <property type="entry name" value="PBPb"/>
    <property type="match status" value="1"/>
</dbReference>
<protein>
    <submittedName>
        <fullName evidence="6">Glutamate/aspartate import solute-binding protein</fullName>
    </submittedName>
</protein>
<feature type="region of interest" description="Disordered" evidence="4">
    <location>
        <begin position="375"/>
        <end position="398"/>
    </location>
</feature>
<dbReference type="GO" id="GO:0030288">
    <property type="term" value="C:outer membrane-bounded periplasmic space"/>
    <property type="evidence" value="ECO:0007669"/>
    <property type="project" value="TreeGrafter"/>
</dbReference>
<evidence type="ECO:0000313" key="6">
    <source>
        <dbReference type="EMBL" id="VVE06009.1"/>
    </source>
</evidence>